<accession>A0ABT6WGB1</accession>
<dbReference type="Proteomes" id="UP001241758">
    <property type="component" value="Unassembled WGS sequence"/>
</dbReference>
<evidence type="ECO:0000259" key="1">
    <source>
        <dbReference type="Pfam" id="PF13556"/>
    </source>
</evidence>
<dbReference type="Gene3D" id="1.10.10.2840">
    <property type="entry name" value="PucR C-terminal helix-turn-helix domain"/>
    <property type="match status" value="1"/>
</dbReference>
<name>A0ABT6WGB1_9ACTN</name>
<keyword evidence="4" id="KW-1185">Reference proteome</keyword>
<dbReference type="EMBL" id="JASCTH010000005">
    <property type="protein sequence ID" value="MDI6098752.1"/>
    <property type="molecule type" value="Genomic_DNA"/>
</dbReference>
<evidence type="ECO:0000313" key="3">
    <source>
        <dbReference type="EMBL" id="MDI6098752.1"/>
    </source>
</evidence>
<proteinExistence type="predicted"/>
<gene>
    <name evidence="3" type="ORF">QLQ12_09090</name>
</gene>
<dbReference type="InterPro" id="IPR025736">
    <property type="entry name" value="PucR_C-HTH_dom"/>
</dbReference>
<evidence type="ECO:0000259" key="2">
    <source>
        <dbReference type="Pfam" id="PF25906"/>
    </source>
</evidence>
<comment type="caution">
    <text evidence="3">The sequence shown here is derived from an EMBL/GenBank/DDBJ whole genome shotgun (WGS) entry which is preliminary data.</text>
</comment>
<dbReference type="PANTHER" id="PTHR33744">
    <property type="entry name" value="CARBOHYDRATE DIACID REGULATOR"/>
    <property type="match status" value="1"/>
</dbReference>
<reference evidence="3 4" key="1">
    <citation type="submission" date="2023-05" db="EMBL/GenBank/DDBJ databases">
        <title>Actinoplanes sp. NEAU-A12 genome sequencing.</title>
        <authorList>
            <person name="Wang Z.-S."/>
        </authorList>
    </citation>
    <scope>NUCLEOTIDE SEQUENCE [LARGE SCALE GENOMIC DNA]</scope>
    <source>
        <strain evidence="3 4">NEAU-A12</strain>
    </source>
</reference>
<dbReference type="PANTHER" id="PTHR33744:SF1">
    <property type="entry name" value="DNA-BINDING TRANSCRIPTIONAL ACTIVATOR ADER"/>
    <property type="match status" value="1"/>
</dbReference>
<dbReference type="Pfam" id="PF25906">
    <property type="entry name" value="PucR-like_N"/>
    <property type="match status" value="1"/>
</dbReference>
<dbReference type="InterPro" id="IPR058663">
    <property type="entry name" value="PucR-like_N"/>
</dbReference>
<dbReference type="InterPro" id="IPR051448">
    <property type="entry name" value="CdaR-like_regulators"/>
</dbReference>
<feature type="domain" description="PucR-like N-terminal" evidence="2">
    <location>
        <begin position="21"/>
        <end position="186"/>
    </location>
</feature>
<dbReference type="RefSeq" id="WP_282758600.1">
    <property type="nucleotide sequence ID" value="NZ_JASCTH010000005.1"/>
</dbReference>
<organism evidence="3 4">
    <name type="scientific">Actinoplanes sandaracinus</name>
    <dbReference type="NCBI Taxonomy" id="3045177"/>
    <lineage>
        <taxon>Bacteria</taxon>
        <taxon>Bacillati</taxon>
        <taxon>Actinomycetota</taxon>
        <taxon>Actinomycetes</taxon>
        <taxon>Micromonosporales</taxon>
        <taxon>Micromonosporaceae</taxon>
        <taxon>Actinoplanes</taxon>
    </lineage>
</organism>
<evidence type="ECO:0000313" key="4">
    <source>
        <dbReference type="Proteomes" id="UP001241758"/>
    </source>
</evidence>
<protein>
    <submittedName>
        <fullName evidence="3">Helix-turn-helix domain-containing protein</fullName>
    </submittedName>
</protein>
<sequence>MTMRDATIFTGSTGRTLAATAELLHADILGSTEEMVREIQDRIPGYASTADEQEARMLRWGVDLALRRYTELLDQHIHPRAHDTRGKAADWREIYRTVGANEMRAGRSLDALHAAVRICARVANRRLGALRERHALPPDAVAWLAEAIFDNADEIAEATAEGYAQAQATEAGELARRRRRLLDLLIADPAPSERALAAAATAAGWRMPRRVAAVAVAAGSPAQPPMLPPEILAAFDHVPPCLIVPDPDGRARVRALVNGLGGHHAAVGLPVAPADAGKSLRWARLALDLAARKRIPRDRVIWCGDHLATLVLFQDEALLAALAERRLAPLATLREDKRRLLAETLLAWLTLNMNANAVAAHLHVHPQTVRHRLRALTDLFGAQLRDPRLRLELEIALRSLDSSR</sequence>
<feature type="domain" description="PucR C-terminal helix-turn-helix" evidence="1">
    <location>
        <begin position="341"/>
        <end position="398"/>
    </location>
</feature>
<dbReference type="InterPro" id="IPR042070">
    <property type="entry name" value="PucR_C-HTH_sf"/>
</dbReference>
<dbReference type="Pfam" id="PF13556">
    <property type="entry name" value="HTH_30"/>
    <property type="match status" value="1"/>
</dbReference>